<dbReference type="InterPro" id="IPR033877">
    <property type="entry name" value="Frm2/Hbn1"/>
</dbReference>
<dbReference type="GO" id="GO:0034599">
    <property type="term" value="P:cellular response to oxidative stress"/>
    <property type="evidence" value="ECO:0007669"/>
    <property type="project" value="InterPro"/>
</dbReference>
<sequence length="228" mass="25657">MSLTTIPFNEAVTGRRTVYALNKKCPVDNKRIKEIVEAAVTHVPSAFNSQSARLVVLLKDDHEKFWDFVSEALKAIVPPAVFESSNARILGFKAAYGSVRNGSIGKPTIHIDIRLTKSQILFYEDREVISGLQAKMPQYAEKFPQWSEHTSAMHQFALWTAIEAEGAGANLQHYNPLPDEKAAAHWNLPKTWDLKAQLVFGGREADWESKLLNKTFEPLDKRAIFHGL</sequence>
<dbReference type="AlphaFoldDB" id="A0AAQ3R625"/>
<dbReference type="Gene3D" id="3.40.109.10">
    <property type="entry name" value="NADH Oxidase"/>
    <property type="match status" value="2"/>
</dbReference>
<evidence type="ECO:0000259" key="1">
    <source>
        <dbReference type="Pfam" id="PF00881"/>
    </source>
</evidence>
<dbReference type="PANTHER" id="PTHR43035:SF1">
    <property type="entry name" value="FATTY ACID REPRESSION MUTANT PROTEIN 2-RELATED"/>
    <property type="match status" value="1"/>
</dbReference>
<dbReference type="Pfam" id="PF00881">
    <property type="entry name" value="Nitroreductase"/>
    <property type="match status" value="1"/>
</dbReference>
<dbReference type="CDD" id="cd02140">
    <property type="entry name" value="Frm2-like"/>
    <property type="match status" value="1"/>
</dbReference>
<protein>
    <submittedName>
        <fullName evidence="2">Nitroreductase hbn1</fullName>
    </submittedName>
</protein>
<keyword evidence="3" id="KW-1185">Reference proteome</keyword>
<proteinExistence type="predicted"/>
<dbReference type="GO" id="GO:0016491">
    <property type="term" value="F:oxidoreductase activity"/>
    <property type="evidence" value="ECO:0007669"/>
    <property type="project" value="InterPro"/>
</dbReference>
<dbReference type="EMBL" id="CP138581">
    <property type="protein sequence ID" value="WPG98933.1"/>
    <property type="molecule type" value="Genomic_DNA"/>
</dbReference>
<feature type="domain" description="Nitroreductase" evidence="1">
    <location>
        <begin position="13"/>
        <end position="201"/>
    </location>
</feature>
<reference evidence="2 3" key="1">
    <citation type="submission" date="2023-11" db="EMBL/GenBank/DDBJ databases">
        <title>An acidophilic fungus is an integral part of prey digestion in a carnivorous sundew plant.</title>
        <authorList>
            <person name="Tsai I.J."/>
        </authorList>
    </citation>
    <scope>NUCLEOTIDE SEQUENCE [LARGE SCALE GENOMIC DNA]</scope>
    <source>
        <strain evidence="2">169a</strain>
    </source>
</reference>
<evidence type="ECO:0000313" key="2">
    <source>
        <dbReference type="EMBL" id="WPG98933.1"/>
    </source>
</evidence>
<dbReference type="SUPFAM" id="SSF55469">
    <property type="entry name" value="FMN-dependent nitroreductase-like"/>
    <property type="match status" value="1"/>
</dbReference>
<organism evidence="2 3">
    <name type="scientific">Acrodontium crateriforme</name>
    <dbReference type="NCBI Taxonomy" id="150365"/>
    <lineage>
        <taxon>Eukaryota</taxon>
        <taxon>Fungi</taxon>
        <taxon>Dikarya</taxon>
        <taxon>Ascomycota</taxon>
        <taxon>Pezizomycotina</taxon>
        <taxon>Dothideomycetes</taxon>
        <taxon>Dothideomycetidae</taxon>
        <taxon>Mycosphaerellales</taxon>
        <taxon>Teratosphaeriaceae</taxon>
        <taxon>Acrodontium</taxon>
    </lineage>
</organism>
<dbReference type="InterPro" id="IPR029479">
    <property type="entry name" value="Nitroreductase"/>
</dbReference>
<dbReference type="InterPro" id="IPR000415">
    <property type="entry name" value="Nitroreductase-like"/>
</dbReference>
<accession>A0AAQ3R625</accession>
<dbReference type="Proteomes" id="UP001303373">
    <property type="component" value="Chromosome 2"/>
</dbReference>
<dbReference type="PANTHER" id="PTHR43035">
    <property type="entry name" value="FATTY ACID REPRESSION MUTANT PROTEIN 2-RELATED"/>
    <property type="match status" value="1"/>
</dbReference>
<name>A0AAQ3R625_9PEZI</name>
<evidence type="ECO:0000313" key="3">
    <source>
        <dbReference type="Proteomes" id="UP001303373"/>
    </source>
</evidence>
<gene>
    <name evidence="2" type="ORF">R9X50_00173500</name>
</gene>